<dbReference type="Gene3D" id="3.90.580.10">
    <property type="entry name" value="Zinc finger, CHC2-type domain"/>
    <property type="match status" value="1"/>
</dbReference>
<dbReference type="PIRSF" id="PIRSF002811">
    <property type="entry name" value="DnaG"/>
    <property type="match status" value="1"/>
</dbReference>
<evidence type="ECO:0000313" key="16">
    <source>
        <dbReference type="EMBL" id="MCU6704630.1"/>
    </source>
</evidence>
<dbReference type="InterPro" id="IPR050219">
    <property type="entry name" value="DnaG_primase"/>
</dbReference>
<dbReference type="InterPro" id="IPR030846">
    <property type="entry name" value="DnaG_bac"/>
</dbReference>
<evidence type="ECO:0000256" key="13">
    <source>
        <dbReference type="PIRNR" id="PIRNR002811"/>
    </source>
</evidence>
<dbReference type="InterPro" id="IPR016136">
    <property type="entry name" value="DNA_helicase_N/primase_C"/>
</dbReference>
<evidence type="ECO:0000256" key="10">
    <source>
        <dbReference type="ARBA" id="ARBA00023125"/>
    </source>
</evidence>
<dbReference type="SUPFAM" id="SSF57783">
    <property type="entry name" value="Zinc beta-ribbon"/>
    <property type="match status" value="1"/>
</dbReference>
<evidence type="ECO:0000256" key="3">
    <source>
        <dbReference type="ARBA" id="ARBA00022679"/>
    </source>
</evidence>
<comment type="cofactor">
    <cofactor evidence="12 13 14">
        <name>Zn(2+)</name>
        <dbReference type="ChEBI" id="CHEBI:29105"/>
    </cofactor>
    <text evidence="12 13 14">Binds 1 zinc ion per monomer.</text>
</comment>
<comment type="function">
    <text evidence="12 13">RNA polymerase that catalyzes the synthesis of short RNA molecules used as primers for DNA polymerase during DNA replication.</text>
</comment>
<protein>
    <recommendedName>
        <fullName evidence="12 13">DNA primase</fullName>
        <ecNumber evidence="12">2.7.7.101</ecNumber>
    </recommendedName>
</protein>
<evidence type="ECO:0000313" key="17">
    <source>
        <dbReference type="Proteomes" id="UP001208131"/>
    </source>
</evidence>
<dbReference type="Pfam" id="PF01807">
    <property type="entry name" value="Zn_ribbon_DnaG"/>
    <property type="match status" value="1"/>
</dbReference>
<evidence type="ECO:0000256" key="11">
    <source>
        <dbReference type="ARBA" id="ARBA00023163"/>
    </source>
</evidence>
<dbReference type="Pfam" id="PF08275">
    <property type="entry name" value="DNAG_N"/>
    <property type="match status" value="1"/>
</dbReference>
<reference evidence="16 17" key="1">
    <citation type="journal article" date="2021" name="ISME Commun">
        <title>Automated analysis of genomic sequences facilitates high-throughput and comprehensive description of bacteria.</title>
        <authorList>
            <person name="Hitch T.C.A."/>
        </authorList>
    </citation>
    <scope>NUCLEOTIDE SEQUENCE [LARGE SCALE GENOMIC DNA]</scope>
    <source>
        <strain evidence="16 17">Sanger_31</strain>
    </source>
</reference>
<dbReference type="RefSeq" id="WP_267300288.1">
    <property type="nucleotide sequence ID" value="NZ_JAOQJZ010000001.1"/>
</dbReference>
<dbReference type="GO" id="GO:0000428">
    <property type="term" value="C:DNA-directed RNA polymerase complex"/>
    <property type="evidence" value="ECO:0007669"/>
    <property type="project" value="UniProtKB-KW"/>
</dbReference>
<dbReference type="InterPro" id="IPR034151">
    <property type="entry name" value="TOPRIM_DnaG_bac"/>
</dbReference>
<evidence type="ECO:0000256" key="12">
    <source>
        <dbReference type="HAMAP-Rule" id="MF_00974"/>
    </source>
</evidence>
<dbReference type="SMART" id="SM00493">
    <property type="entry name" value="TOPRIM"/>
    <property type="match status" value="1"/>
</dbReference>
<dbReference type="GO" id="GO:0006269">
    <property type="term" value="P:DNA replication, synthesis of primer"/>
    <property type="evidence" value="ECO:0007669"/>
    <property type="project" value="UniProtKB-UniRule"/>
</dbReference>
<dbReference type="GO" id="GO:0003677">
    <property type="term" value="F:DNA binding"/>
    <property type="evidence" value="ECO:0007669"/>
    <property type="project" value="UniProtKB-KW"/>
</dbReference>
<keyword evidence="6 12" id="KW-0479">Metal-binding</keyword>
<evidence type="ECO:0000256" key="7">
    <source>
        <dbReference type="ARBA" id="ARBA00022771"/>
    </source>
</evidence>
<dbReference type="GO" id="GO:0005737">
    <property type="term" value="C:cytoplasm"/>
    <property type="evidence" value="ECO:0007669"/>
    <property type="project" value="TreeGrafter"/>
</dbReference>
<dbReference type="InterPro" id="IPR006295">
    <property type="entry name" value="DNA_primase_DnaG"/>
</dbReference>
<evidence type="ECO:0000259" key="15">
    <source>
        <dbReference type="PROSITE" id="PS50880"/>
    </source>
</evidence>
<keyword evidence="5 12" id="KW-0235">DNA replication</keyword>
<organism evidence="16 17">
    <name type="scientific">Hominimerdicola aceti</name>
    <dbReference type="NCBI Taxonomy" id="2981726"/>
    <lineage>
        <taxon>Bacteria</taxon>
        <taxon>Bacillati</taxon>
        <taxon>Bacillota</taxon>
        <taxon>Clostridia</taxon>
        <taxon>Eubacteriales</taxon>
        <taxon>Oscillospiraceae</taxon>
        <taxon>Hominimerdicola</taxon>
    </lineage>
</organism>
<dbReference type="CDD" id="cd03364">
    <property type="entry name" value="TOPRIM_DnaG_primases"/>
    <property type="match status" value="1"/>
</dbReference>
<comment type="domain">
    <text evidence="12">Contains an N-terminal zinc-binding domain, a central core domain that contains the primase activity, and a C-terminal DnaB-binding domain.</text>
</comment>
<dbReference type="GO" id="GO:0003899">
    <property type="term" value="F:DNA-directed RNA polymerase activity"/>
    <property type="evidence" value="ECO:0007669"/>
    <property type="project" value="UniProtKB-UniRule"/>
</dbReference>
<dbReference type="SUPFAM" id="SSF56731">
    <property type="entry name" value="DNA primase core"/>
    <property type="match status" value="1"/>
</dbReference>
<proteinExistence type="inferred from homology"/>
<keyword evidence="10 12" id="KW-0238">DNA-binding</keyword>
<dbReference type="PANTHER" id="PTHR30313:SF2">
    <property type="entry name" value="DNA PRIMASE"/>
    <property type="match status" value="1"/>
</dbReference>
<sequence length="587" mass="66836">MPLPIDFIERLKAANPIAEVMSSYVTLKRTGRDYVCLCPFHNEKTPSCHIHPDKEYFHCFGCGAGGDVITFTMKYNNLDYWEAVKLLAERGGVPLPEDNGYDSKRTDTRKRFYEMNKTAARFFYHQLKTPQGKECLDYLINKRKLSIETIKKYGMGYAPNSWSALKSYMLSEGFTEEELEQGSLISRSQKNTRNTFDFFVNRAMFPFIDLAGHIVGFGGRALTPDDKRKYLNSKDTLVYSKNRFLFSMNFAKNAAVKDKTILLCEGNLDVISLNQAGFENAVASCGTALTPEQAKIISNYADNVVICYDADGAGQKATTRAIKILGETGLKTTVIKMNGAKDPDEYINKFGADHFRHLLKKSDGAIEFELEKCKDGIDMDTDIGRIDYLKKAYKVLADISSPTEREIYAKKVAAEQNVSITTVNAELNAILKNRRYQYSKKEWTRTITFADKRDTINPEANEHRRESAAEAGIIYYLYNNHDVCGDVLKRLPPDKFVTSFNRRVYESLTSKITDLQDCSVSSFNGEFSPEEVGKITEILEKYSELGIDAKVAEDYINVLLNYKPKEKQEDISDDDFFKKFEEMRKKN</sequence>
<comment type="similarity">
    <text evidence="12 13">Belongs to the DnaG primase family.</text>
</comment>
<keyword evidence="4 12" id="KW-0548">Nucleotidyltransferase</keyword>
<dbReference type="InterPro" id="IPR006171">
    <property type="entry name" value="TOPRIM_dom"/>
</dbReference>
<keyword evidence="9" id="KW-0460">Magnesium</keyword>
<dbReference type="InterPro" id="IPR013264">
    <property type="entry name" value="DNAG_N"/>
</dbReference>
<dbReference type="AlphaFoldDB" id="A0AAE3IEK8"/>
<evidence type="ECO:0000256" key="5">
    <source>
        <dbReference type="ARBA" id="ARBA00022705"/>
    </source>
</evidence>
<dbReference type="Pfam" id="PF13155">
    <property type="entry name" value="Toprim_2"/>
    <property type="match status" value="1"/>
</dbReference>
<dbReference type="Pfam" id="PF10410">
    <property type="entry name" value="DnaB_bind"/>
    <property type="match status" value="1"/>
</dbReference>
<dbReference type="InterPro" id="IPR002694">
    <property type="entry name" value="Znf_CHC2"/>
</dbReference>
<dbReference type="HAMAP" id="MF_00974">
    <property type="entry name" value="DNA_primase_DnaG"/>
    <property type="match status" value="1"/>
</dbReference>
<keyword evidence="2 12" id="KW-0639">Primosome</keyword>
<feature type="domain" description="Toprim" evidence="15">
    <location>
        <begin position="259"/>
        <end position="340"/>
    </location>
</feature>
<gene>
    <name evidence="12 16" type="primary">dnaG</name>
    <name evidence="16" type="ORF">OCV57_01650</name>
</gene>
<dbReference type="EC" id="2.7.7.101" evidence="12"/>
<dbReference type="InterPro" id="IPR036977">
    <property type="entry name" value="DNA_primase_Znf_CHC2"/>
</dbReference>
<keyword evidence="7 12" id="KW-0863">Zinc-finger</keyword>
<evidence type="ECO:0000256" key="8">
    <source>
        <dbReference type="ARBA" id="ARBA00022833"/>
    </source>
</evidence>
<dbReference type="NCBIfam" id="TIGR01391">
    <property type="entry name" value="dnaG"/>
    <property type="match status" value="1"/>
</dbReference>
<evidence type="ECO:0000256" key="4">
    <source>
        <dbReference type="ARBA" id="ARBA00022695"/>
    </source>
</evidence>
<accession>A0AAE3IEK8</accession>
<dbReference type="GO" id="GO:1990077">
    <property type="term" value="C:primosome complex"/>
    <property type="evidence" value="ECO:0007669"/>
    <property type="project" value="UniProtKB-KW"/>
</dbReference>
<dbReference type="InterPro" id="IPR037068">
    <property type="entry name" value="DNA_primase_core_N_sf"/>
</dbReference>
<evidence type="ECO:0000256" key="14">
    <source>
        <dbReference type="PIRSR" id="PIRSR002811-1"/>
    </source>
</evidence>
<dbReference type="Gene3D" id="1.10.860.10">
    <property type="entry name" value="DNAb Helicase, Chain A"/>
    <property type="match status" value="1"/>
</dbReference>
<dbReference type="Gene3D" id="3.40.1360.10">
    <property type="match status" value="1"/>
</dbReference>
<keyword evidence="17" id="KW-1185">Reference proteome</keyword>
<feature type="zinc finger region" description="CHC2-type" evidence="12 14">
    <location>
        <begin position="38"/>
        <end position="62"/>
    </location>
</feature>
<keyword evidence="11 12" id="KW-0804">Transcription</keyword>
<dbReference type="Proteomes" id="UP001208131">
    <property type="component" value="Unassembled WGS sequence"/>
</dbReference>
<evidence type="ECO:0000256" key="1">
    <source>
        <dbReference type="ARBA" id="ARBA00022478"/>
    </source>
</evidence>
<comment type="catalytic activity">
    <reaction evidence="12">
        <text>ssDNA + n NTP = ssDNA/pppN(pN)n-1 hybrid + (n-1) diphosphate.</text>
        <dbReference type="EC" id="2.7.7.101"/>
    </reaction>
</comment>
<dbReference type="GO" id="GO:0008270">
    <property type="term" value="F:zinc ion binding"/>
    <property type="evidence" value="ECO:0007669"/>
    <property type="project" value="UniProtKB-UniRule"/>
</dbReference>
<evidence type="ECO:0000256" key="6">
    <source>
        <dbReference type="ARBA" id="ARBA00022723"/>
    </source>
</evidence>
<dbReference type="PROSITE" id="PS50880">
    <property type="entry name" value="TOPRIM"/>
    <property type="match status" value="1"/>
</dbReference>
<keyword evidence="3 12" id="KW-0808">Transferase</keyword>
<name>A0AAE3IEK8_9FIRM</name>
<dbReference type="FunFam" id="3.90.580.10:FF:000001">
    <property type="entry name" value="DNA primase"/>
    <property type="match status" value="1"/>
</dbReference>
<dbReference type="InterPro" id="IPR019475">
    <property type="entry name" value="DNA_primase_DnaB-bd"/>
</dbReference>
<evidence type="ECO:0000256" key="9">
    <source>
        <dbReference type="ARBA" id="ARBA00022842"/>
    </source>
</evidence>
<evidence type="ECO:0000256" key="2">
    <source>
        <dbReference type="ARBA" id="ARBA00022515"/>
    </source>
</evidence>
<dbReference type="Gene3D" id="3.90.980.10">
    <property type="entry name" value="DNA primase, catalytic core, N-terminal domain"/>
    <property type="match status" value="1"/>
</dbReference>
<comment type="subunit">
    <text evidence="12">Monomer. Interacts with DnaB.</text>
</comment>
<keyword evidence="1 12" id="KW-0240">DNA-directed RNA polymerase</keyword>
<dbReference type="EMBL" id="JAOQJZ010000001">
    <property type="protein sequence ID" value="MCU6704630.1"/>
    <property type="molecule type" value="Genomic_DNA"/>
</dbReference>
<comment type="caution">
    <text evidence="16">The sequence shown here is derived from an EMBL/GenBank/DDBJ whole genome shotgun (WGS) entry which is preliminary data.</text>
</comment>
<dbReference type="PANTHER" id="PTHR30313">
    <property type="entry name" value="DNA PRIMASE"/>
    <property type="match status" value="1"/>
</dbReference>
<keyword evidence="8 12" id="KW-0862">Zinc</keyword>
<dbReference type="SMART" id="SM00400">
    <property type="entry name" value="ZnF_CHCC"/>
    <property type="match status" value="1"/>
</dbReference>